<evidence type="ECO:0000313" key="2">
    <source>
        <dbReference type="EMBL" id="NDU43835.1"/>
    </source>
</evidence>
<accession>A0A845UES0</accession>
<protein>
    <submittedName>
        <fullName evidence="2">Response regulator</fullName>
    </submittedName>
</protein>
<evidence type="ECO:0000256" key="1">
    <source>
        <dbReference type="SAM" id="MobiDB-lite"/>
    </source>
</evidence>
<dbReference type="AlphaFoldDB" id="A0A845UES0"/>
<feature type="region of interest" description="Disordered" evidence="1">
    <location>
        <begin position="112"/>
        <end position="168"/>
    </location>
</feature>
<sequence>MTPNTSTSESILVRGIGMDTRKEAVFRMAFKMFTRRSYRLLDAGDERPPTLAIVDIDGPEGTLLIEQFQREYPGRHILLTSISPLPDSMFPVLQKPVRMETLFPALDLLLSKSPPSPMERPSEKSGATVTPIRPQMEVPAPSTPSMSTTASASPTAAAPPLSPRPVPALRPEEIRRFDAQTGLLGQLQIIRRDQAAAVIVEDQHRIVLRIDPVVDQVVLLTDDEHLRSLVRDPQARLQMRAPSNHDIPANTPTRHLTLQSLLWQVAAWSADGRLGQHLQMNAPVQLKQWPNLTRLVMLPDALRLAAFLARSPASPALTIKVLRVAPADLFNFLAAADSLGLLRYDTAEKSENSILTTAHSAPAQAEIPSAKRNFLGRILARIAGL</sequence>
<name>A0A845UES0_9PROT</name>
<organism evidence="2">
    <name type="scientific">Acidithiobacillus ferrianus</name>
    <dbReference type="NCBI Taxonomy" id="2678518"/>
    <lineage>
        <taxon>Bacteria</taxon>
        <taxon>Pseudomonadati</taxon>
        <taxon>Pseudomonadota</taxon>
        <taxon>Acidithiobacillia</taxon>
        <taxon>Acidithiobacillales</taxon>
        <taxon>Acidithiobacillaceae</taxon>
        <taxon>Acidithiobacillus</taxon>
    </lineage>
</organism>
<gene>
    <name evidence="2" type="ORF">GL267_14740</name>
</gene>
<reference evidence="2" key="1">
    <citation type="submission" date="2019-11" db="EMBL/GenBank/DDBJ databases">
        <title>Acidithiobacillus ferrianus sp. nov.: a facultatively anaerobic and extremely acidophilic chemolithoautotroph.</title>
        <authorList>
            <person name="Norris P.R."/>
            <person name="Falagan C."/>
            <person name="Moya-Beltran A."/>
            <person name="Castro M."/>
            <person name="Quatrini R."/>
            <person name="Johnson D.B."/>
        </authorList>
    </citation>
    <scope>NUCLEOTIDE SEQUENCE [LARGE SCALE GENOMIC DNA]</scope>
    <source>
        <strain evidence="2">MG</strain>
    </source>
</reference>
<proteinExistence type="predicted"/>
<dbReference type="RefSeq" id="WP_163099279.1">
    <property type="nucleotide sequence ID" value="NZ_CP127523.1"/>
</dbReference>
<comment type="caution">
    <text evidence="2">The sequence shown here is derived from an EMBL/GenBank/DDBJ whole genome shotgun (WGS) entry which is preliminary data.</text>
</comment>
<dbReference type="EMBL" id="WNJL01000050">
    <property type="protein sequence ID" value="NDU43835.1"/>
    <property type="molecule type" value="Genomic_DNA"/>
</dbReference>
<feature type="compositionally biased region" description="Low complexity" evidence="1">
    <location>
        <begin position="139"/>
        <end position="159"/>
    </location>
</feature>